<dbReference type="STRING" id="59895.A0A118JZS6"/>
<feature type="domain" description="WRKY" evidence="8">
    <location>
        <begin position="455"/>
        <end position="520"/>
    </location>
</feature>
<keyword evidence="10" id="KW-1185">Reference proteome</keyword>
<dbReference type="FunFam" id="2.20.25.80:FF:000006">
    <property type="entry name" value="WRKY transcription factor"/>
    <property type="match status" value="1"/>
</dbReference>
<proteinExistence type="predicted"/>
<gene>
    <name evidence="9" type="ORF">Ccrd_022546</name>
</gene>
<comment type="caution">
    <text evidence="9">The sequence shown here is derived from an EMBL/GenBank/DDBJ whole genome shotgun (WGS) entry which is preliminary data.</text>
</comment>
<organism evidence="9 10">
    <name type="scientific">Cynara cardunculus var. scolymus</name>
    <name type="common">Globe artichoke</name>
    <name type="synonym">Cynara scolymus</name>
    <dbReference type="NCBI Taxonomy" id="59895"/>
    <lineage>
        <taxon>Eukaryota</taxon>
        <taxon>Viridiplantae</taxon>
        <taxon>Streptophyta</taxon>
        <taxon>Embryophyta</taxon>
        <taxon>Tracheophyta</taxon>
        <taxon>Spermatophyta</taxon>
        <taxon>Magnoliopsida</taxon>
        <taxon>eudicotyledons</taxon>
        <taxon>Gunneridae</taxon>
        <taxon>Pentapetalae</taxon>
        <taxon>asterids</taxon>
        <taxon>campanulids</taxon>
        <taxon>Asterales</taxon>
        <taxon>Asteraceae</taxon>
        <taxon>Carduoideae</taxon>
        <taxon>Cardueae</taxon>
        <taxon>Carduinae</taxon>
        <taxon>Cynara</taxon>
    </lineage>
</organism>
<sequence>MDGFDEHTEINGDWIPPSPSPRSRSFFSAILGYDTGSRESPKDDDNNTTGFTFPGPDKQFGYENGQPTKASSRSGLVERMTTRAGYNAPSLNTDIIRPSAVESPYLTIPPGLSPTSLLDSPVFLSNSPVQPSPTTGKFPFAPNDNGNSRRSMMFSDFPKDNLFEDLNTSSFAFKPVPASGAPIKVNPPFMSWQSLQSIEASGQYENRFPIQSIETDKVHSQNGNSNLSDVKKAEVNNFTYQSRPFGVNNDKVEEHYDEDTNQLINGDNANANVTSEDGYNWRKYGQKQVKGNEYPRSYYKCTQPNCPVKKKVERSQDGHITEIIYKGAHNHPKPPFNRRSEIGSSSCVEGDPVWRNGDWGHDGNLEVTSSTMSHHGPSGSRFESSDVMDISLTFSSEEEEEEEDERATHGAVSLGNDGEGDEYESKRRKIEGCVVDISVGNIAMREPRVVVQTMSEVDILDDGYRWRKYGQKVVKGNPNPRSYYKCTSTGCTVRKHVERASHDLKSVITTYEGKHNHDVPAARNNNNHQSQIQIQSMIEKRHDVCGYGYRYGMEGKMPIHHHQYMLPKGELVSDPPSPYHHQIMNSLAYI</sequence>
<dbReference type="InterPro" id="IPR044810">
    <property type="entry name" value="WRKY_plant"/>
</dbReference>
<feature type="region of interest" description="Disordered" evidence="7">
    <location>
        <begin position="1"/>
        <end position="77"/>
    </location>
</feature>
<dbReference type="Pfam" id="PF03106">
    <property type="entry name" value="WRKY"/>
    <property type="match status" value="2"/>
</dbReference>
<dbReference type="Proteomes" id="UP000243975">
    <property type="component" value="Unassembled WGS sequence"/>
</dbReference>
<evidence type="ECO:0000256" key="3">
    <source>
        <dbReference type="ARBA" id="ARBA00023015"/>
    </source>
</evidence>
<dbReference type="GO" id="GO:0043565">
    <property type="term" value="F:sequence-specific DNA binding"/>
    <property type="evidence" value="ECO:0007669"/>
    <property type="project" value="InterPro"/>
</dbReference>
<evidence type="ECO:0000256" key="4">
    <source>
        <dbReference type="ARBA" id="ARBA00023125"/>
    </source>
</evidence>
<feature type="domain" description="WRKY" evidence="8">
    <location>
        <begin position="270"/>
        <end position="334"/>
    </location>
</feature>
<keyword evidence="6" id="KW-0539">Nucleus</keyword>
<dbReference type="PANTHER" id="PTHR31221:SF338">
    <property type="entry name" value="OS08G0499300 PROTEIN"/>
    <property type="match status" value="1"/>
</dbReference>
<evidence type="ECO:0000313" key="10">
    <source>
        <dbReference type="Proteomes" id="UP000243975"/>
    </source>
</evidence>
<feature type="compositionally biased region" description="Polar residues" evidence="7">
    <location>
        <begin position="65"/>
        <end position="74"/>
    </location>
</feature>
<dbReference type="SMART" id="SM00774">
    <property type="entry name" value="WRKY"/>
    <property type="match status" value="2"/>
</dbReference>
<reference evidence="9 10" key="1">
    <citation type="journal article" date="2016" name="Sci. Rep.">
        <title>The genome sequence of the outbreeding globe artichoke constructed de novo incorporating a phase-aware low-pass sequencing strategy of F1 progeny.</title>
        <authorList>
            <person name="Scaglione D."/>
            <person name="Reyes-Chin-Wo S."/>
            <person name="Acquadro A."/>
            <person name="Froenicke L."/>
            <person name="Portis E."/>
            <person name="Beitel C."/>
            <person name="Tirone M."/>
            <person name="Mauro R."/>
            <person name="Lo Monaco A."/>
            <person name="Mauromicale G."/>
            <person name="Faccioli P."/>
            <person name="Cattivelli L."/>
            <person name="Rieseberg L."/>
            <person name="Michelmore R."/>
            <person name="Lanteri S."/>
        </authorList>
    </citation>
    <scope>NUCLEOTIDE SEQUENCE [LARGE SCALE GENOMIC DNA]</scope>
    <source>
        <strain evidence="9">2C</strain>
    </source>
</reference>
<evidence type="ECO:0000256" key="1">
    <source>
        <dbReference type="ARBA" id="ARBA00004123"/>
    </source>
</evidence>
<protein>
    <submittedName>
        <fullName evidence="9">DNA-binding WRKY</fullName>
    </submittedName>
</protein>
<dbReference type="PANTHER" id="PTHR31221">
    <property type="entry name" value="WRKY TRANSCRIPTION FACTOR PROTEIN 1-RELATED"/>
    <property type="match status" value="1"/>
</dbReference>
<dbReference type="Gramene" id="KVH99235">
    <property type="protein sequence ID" value="KVH99235"/>
    <property type="gene ID" value="Ccrd_022546"/>
</dbReference>
<feature type="region of interest" description="Disordered" evidence="7">
    <location>
        <begin position="127"/>
        <end position="149"/>
    </location>
</feature>
<evidence type="ECO:0000256" key="2">
    <source>
        <dbReference type="ARBA" id="ARBA00022737"/>
    </source>
</evidence>
<dbReference type="InterPro" id="IPR036576">
    <property type="entry name" value="WRKY_dom_sf"/>
</dbReference>
<dbReference type="GO" id="GO:0003700">
    <property type="term" value="F:DNA-binding transcription factor activity"/>
    <property type="evidence" value="ECO:0007669"/>
    <property type="project" value="InterPro"/>
</dbReference>
<accession>A0A118JZS6</accession>
<evidence type="ECO:0000259" key="8">
    <source>
        <dbReference type="PROSITE" id="PS50811"/>
    </source>
</evidence>
<feature type="compositionally biased region" description="Acidic residues" evidence="7">
    <location>
        <begin position="396"/>
        <end position="405"/>
    </location>
</feature>
<evidence type="ECO:0000256" key="7">
    <source>
        <dbReference type="SAM" id="MobiDB-lite"/>
    </source>
</evidence>
<name>A0A118JZS6_CYNCS</name>
<keyword evidence="5" id="KW-0804">Transcription</keyword>
<dbReference type="GO" id="GO:0005634">
    <property type="term" value="C:nucleus"/>
    <property type="evidence" value="ECO:0007669"/>
    <property type="project" value="UniProtKB-SubCell"/>
</dbReference>
<keyword evidence="3" id="KW-0805">Transcription regulation</keyword>
<dbReference type="Gene3D" id="2.20.25.80">
    <property type="entry name" value="WRKY domain"/>
    <property type="match status" value="2"/>
</dbReference>
<dbReference type="InterPro" id="IPR003657">
    <property type="entry name" value="WRKY_dom"/>
</dbReference>
<dbReference type="SUPFAM" id="SSF118290">
    <property type="entry name" value="WRKY DNA-binding domain"/>
    <property type="match status" value="2"/>
</dbReference>
<feature type="region of interest" description="Disordered" evidence="7">
    <location>
        <begin position="394"/>
        <end position="425"/>
    </location>
</feature>
<feature type="compositionally biased region" description="Basic and acidic residues" evidence="7">
    <location>
        <begin position="36"/>
        <end position="45"/>
    </location>
</feature>
<comment type="subcellular location">
    <subcellularLocation>
        <location evidence="1">Nucleus</location>
    </subcellularLocation>
</comment>
<dbReference type="EMBL" id="LEKV01003630">
    <property type="protein sequence ID" value="KVH99235.1"/>
    <property type="molecule type" value="Genomic_DNA"/>
</dbReference>
<feature type="compositionally biased region" description="Basic and acidic residues" evidence="7">
    <location>
        <begin position="1"/>
        <end position="10"/>
    </location>
</feature>
<dbReference type="OrthoDB" id="1923003at2759"/>
<dbReference type="AlphaFoldDB" id="A0A118JZS6"/>
<dbReference type="PROSITE" id="PS50811">
    <property type="entry name" value="WRKY"/>
    <property type="match status" value="2"/>
</dbReference>
<evidence type="ECO:0000313" key="9">
    <source>
        <dbReference type="EMBL" id="KVH99235.1"/>
    </source>
</evidence>
<dbReference type="FunFam" id="2.20.25.80:FF:000001">
    <property type="entry name" value="WRKY transcription factor 33"/>
    <property type="match status" value="1"/>
</dbReference>
<evidence type="ECO:0000256" key="6">
    <source>
        <dbReference type="ARBA" id="ARBA00023242"/>
    </source>
</evidence>
<evidence type="ECO:0000256" key="5">
    <source>
        <dbReference type="ARBA" id="ARBA00023163"/>
    </source>
</evidence>
<keyword evidence="4 9" id="KW-0238">DNA-binding</keyword>
<keyword evidence="2" id="KW-0677">Repeat</keyword>